<protein>
    <submittedName>
        <fullName evidence="5">Surface lipoprotein assembly modifier</fullName>
    </submittedName>
</protein>
<dbReference type="RefSeq" id="WP_246953118.1">
    <property type="nucleotide sequence ID" value="NZ_JALKII010000009.1"/>
</dbReference>
<dbReference type="PROSITE" id="PS50005">
    <property type="entry name" value="TPR"/>
    <property type="match status" value="1"/>
</dbReference>
<gene>
    <name evidence="5" type="ORF">MU846_12170</name>
</gene>
<feature type="domain" description="Surface lipoprotein assembly modifier C-terminal" evidence="4">
    <location>
        <begin position="138"/>
        <end position="426"/>
    </location>
</feature>
<dbReference type="InterPro" id="IPR011990">
    <property type="entry name" value="TPR-like_helical_dom_sf"/>
</dbReference>
<evidence type="ECO:0000256" key="3">
    <source>
        <dbReference type="PROSITE-ProRule" id="PRU00339"/>
    </source>
</evidence>
<dbReference type="Pfam" id="PF07719">
    <property type="entry name" value="TPR_2"/>
    <property type="match status" value="1"/>
</dbReference>
<keyword evidence="2 3" id="KW-0802">TPR repeat</keyword>
<dbReference type="InterPro" id="IPR023614">
    <property type="entry name" value="Porin_dom_sf"/>
</dbReference>
<proteinExistence type="predicted"/>
<accession>A0ABT0E9E8</accession>
<dbReference type="SMART" id="SM00028">
    <property type="entry name" value="TPR"/>
    <property type="match status" value="2"/>
</dbReference>
<dbReference type="Gene3D" id="1.25.40.10">
    <property type="entry name" value="Tetratricopeptide repeat domain"/>
    <property type="match status" value="1"/>
</dbReference>
<organism evidence="5 6">
    <name type="scientific">Alcanivorax quisquiliarum</name>
    <dbReference type="NCBI Taxonomy" id="2933565"/>
    <lineage>
        <taxon>Bacteria</taxon>
        <taxon>Pseudomonadati</taxon>
        <taxon>Pseudomonadota</taxon>
        <taxon>Gammaproteobacteria</taxon>
        <taxon>Oceanospirillales</taxon>
        <taxon>Alcanivoracaceae</taxon>
        <taxon>Alcanivorax</taxon>
    </lineage>
</organism>
<sequence>MAESPAPEVDKRIIAARVFMEEGSPELACMLLEHSHGAETDEPEALYLLALCSRDLGQLEESIAHYERLVLLMPDAAKPKAELAALYAYTGRTEDAQRFYQQAAALQAGTAGAALFSQLASAIISDDPAQIPTPAKRWEATLGVSAIHDDNVNAGPTATTTAGVIGGVPVQFDLDPAMRPRSSWGTMVSAGGRYLMPLSARWAVLYQGDLSGTRYFSERDFDTESAALGAAFVRRSATGTISIQPNARYVRRDSSLQEATHGLSLNVGRPLNEMVQLGAGLGYFHRRVPVSAAHDADGYTASLSVQKKIDARLQLGGQYLYQHEDARLASQTRTMHGPSLFATYALGSFTQLMVNYRYVAIDYDERQPLFRDAREDDQHQVSLGARMSLRQWLGHNVELNARYSYTDNQSNQAHYDHERNLATVGMLARF</sequence>
<keyword evidence="1" id="KW-0677">Repeat</keyword>
<dbReference type="InterPro" id="IPR013105">
    <property type="entry name" value="TPR_2"/>
</dbReference>
<comment type="caution">
    <text evidence="5">The sequence shown here is derived from an EMBL/GenBank/DDBJ whole genome shotgun (WGS) entry which is preliminary data.</text>
</comment>
<evidence type="ECO:0000313" key="6">
    <source>
        <dbReference type="Proteomes" id="UP001165524"/>
    </source>
</evidence>
<evidence type="ECO:0000313" key="5">
    <source>
        <dbReference type="EMBL" id="MCK0538464.1"/>
    </source>
</evidence>
<dbReference type="InterPro" id="IPR007655">
    <property type="entry name" value="Slam_C"/>
</dbReference>
<evidence type="ECO:0000256" key="2">
    <source>
        <dbReference type="ARBA" id="ARBA00022803"/>
    </source>
</evidence>
<feature type="repeat" description="TPR" evidence="3">
    <location>
        <begin position="43"/>
        <end position="76"/>
    </location>
</feature>
<name>A0ABT0E9E8_9GAMM</name>
<dbReference type="EMBL" id="JALKII010000009">
    <property type="protein sequence ID" value="MCK0538464.1"/>
    <property type="molecule type" value="Genomic_DNA"/>
</dbReference>
<evidence type="ECO:0000259" key="4">
    <source>
        <dbReference type="Pfam" id="PF04575"/>
    </source>
</evidence>
<dbReference type="SUPFAM" id="SSF48452">
    <property type="entry name" value="TPR-like"/>
    <property type="match status" value="1"/>
</dbReference>
<evidence type="ECO:0000256" key="1">
    <source>
        <dbReference type="ARBA" id="ARBA00022737"/>
    </source>
</evidence>
<dbReference type="SUPFAM" id="SSF56935">
    <property type="entry name" value="Porins"/>
    <property type="match status" value="1"/>
</dbReference>
<dbReference type="Pfam" id="PF04575">
    <property type="entry name" value="SlipAM"/>
    <property type="match status" value="1"/>
</dbReference>
<dbReference type="Proteomes" id="UP001165524">
    <property type="component" value="Unassembled WGS sequence"/>
</dbReference>
<keyword evidence="5" id="KW-0449">Lipoprotein</keyword>
<dbReference type="InterPro" id="IPR019734">
    <property type="entry name" value="TPR_rpt"/>
</dbReference>
<dbReference type="Gene3D" id="2.40.160.10">
    <property type="entry name" value="Porin"/>
    <property type="match status" value="1"/>
</dbReference>
<keyword evidence="6" id="KW-1185">Reference proteome</keyword>
<reference evidence="5" key="1">
    <citation type="submission" date="2022-04" db="EMBL/GenBank/DDBJ databases">
        <title>Alcanivorax sp. CY1518 draft genome sequence.</title>
        <authorList>
            <person name="Zhao G."/>
            <person name="An M."/>
        </authorList>
    </citation>
    <scope>NUCLEOTIDE SEQUENCE</scope>
    <source>
        <strain evidence="5">CY1518</strain>
    </source>
</reference>